<organism evidence="1 3">
    <name type="scientific">Virgibacillus dokdonensis</name>
    <dbReference type="NCBI Taxonomy" id="302167"/>
    <lineage>
        <taxon>Bacteria</taxon>
        <taxon>Bacillati</taxon>
        <taxon>Bacillota</taxon>
        <taxon>Bacilli</taxon>
        <taxon>Bacillales</taxon>
        <taxon>Bacillaceae</taxon>
        <taxon>Virgibacillus</taxon>
    </lineage>
</organism>
<evidence type="ECO:0000313" key="1">
    <source>
        <dbReference type="EMBL" id="AUJ24729.1"/>
    </source>
</evidence>
<keyword evidence="4" id="KW-1185">Reference proteome</keyword>
<accession>A0A2K9IYC3</accession>
<reference evidence="1" key="1">
    <citation type="submission" date="2016-11" db="EMBL/GenBank/DDBJ databases">
        <title>Complete genome sequence of Virgibacillus dokdonensis 21D, a halophilic bacterium isolated from the deep hypersaline anoxic basin Discovery in the Mediterranean Sea.</title>
        <authorList>
            <person name="Zeaiter Z."/>
            <person name="Booth J.M."/>
            <person name="Prosdocimi E.M."/>
            <person name="Mapelli F."/>
            <person name="Fusi M."/>
            <person name="Daffonchio D."/>
            <person name="Borin S."/>
            <person name="Crotti E."/>
        </authorList>
    </citation>
    <scope>NUCLEOTIDE SEQUENCE</scope>
    <source>
        <strain evidence="1">21D</strain>
    </source>
</reference>
<protein>
    <submittedName>
        <fullName evidence="2">SLAP domain-containing protein</fullName>
    </submittedName>
</protein>
<reference evidence="2 4" key="3">
    <citation type="submission" date="2024-01" db="EMBL/GenBank/DDBJ databases">
        <title>Survival strategy associated with biotechnological potential of Virgibacillus dokdonensis T4.6 isolated from salt-fermented shrimp paste.</title>
        <authorList>
            <person name="Doan T.V."/>
            <person name="Quach N.T."/>
            <person name="Phi Q.-T."/>
        </authorList>
    </citation>
    <scope>NUCLEOTIDE SEQUENCE [LARGE SCALE GENOMIC DNA]</scope>
    <source>
        <strain evidence="2 4">T4.6</strain>
    </source>
</reference>
<proteinExistence type="predicted"/>
<reference evidence="3" key="2">
    <citation type="submission" date="2016-11" db="EMBL/GenBank/DDBJ databases">
        <title>Complete genome sequence of Virgibacillus pantothenticus 21D, a halophilic bacterium isolated from the deep hypersaline anoxic basin Discovery in the Mediterranean Sea.</title>
        <authorList>
            <person name="Zeaiter Z."/>
            <person name="Booth J.M."/>
            <person name="Prosdocimi E.M."/>
            <person name="Mapelli F."/>
            <person name="Fusi M."/>
            <person name="Daffonchio D."/>
            <person name="Borin S."/>
            <person name="Crotti E."/>
        </authorList>
    </citation>
    <scope>NUCLEOTIDE SEQUENCE [LARGE SCALE GENOMIC DNA]</scope>
    <source>
        <strain evidence="3">21D</strain>
    </source>
</reference>
<dbReference type="STRING" id="302167.GCA_900166595_00085"/>
<dbReference type="RefSeq" id="WP_077701827.1">
    <property type="nucleotide sequence ID" value="NZ_CP018622.1"/>
</dbReference>
<dbReference type="EMBL" id="CP018622">
    <property type="protein sequence ID" value="AUJ24729.1"/>
    <property type="molecule type" value="Genomic_DNA"/>
</dbReference>
<dbReference type="InterPro" id="IPR030910">
    <property type="entry name" value="SLAP_dom"/>
</dbReference>
<dbReference type="AlphaFoldDB" id="A0A2K9IYC3"/>
<dbReference type="KEGG" id="vpn:A21D_01648"/>
<evidence type="ECO:0000313" key="4">
    <source>
        <dbReference type="Proteomes" id="UP001356080"/>
    </source>
</evidence>
<name>A0A2K9IYC3_9BACI</name>
<dbReference type="NCBIfam" id="TIGR04398">
    <property type="entry name" value="SLAP_DUP"/>
    <property type="match status" value="1"/>
</dbReference>
<dbReference type="EMBL" id="JAZHPM010000018">
    <property type="protein sequence ID" value="MEF2292563.1"/>
    <property type="molecule type" value="Genomic_DNA"/>
</dbReference>
<sequence>MQRLLFEASWEKTIDARDREEIEKVFEQVKEMKESRQSFFILSQARNHRNDLLVTVLIQNGLETDWVLCGGKLTYYEANKLIATEVFSDKRLIVPAKCSMPWTFIFPESSVQQEPNFKKGTLQMFSQR</sequence>
<gene>
    <name evidence="1" type="ORF">A21D_01648</name>
    <name evidence="2" type="ORF">V2W34_11180</name>
</gene>
<dbReference type="Proteomes" id="UP000234237">
    <property type="component" value="Chromosome"/>
</dbReference>
<evidence type="ECO:0000313" key="2">
    <source>
        <dbReference type="EMBL" id="MEF2292563.1"/>
    </source>
</evidence>
<dbReference type="Proteomes" id="UP001356080">
    <property type="component" value="Unassembled WGS sequence"/>
</dbReference>
<evidence type="ECO:0000313" key="3">
    <source>
        <dbReference type="Proteomes" id="UP000234237"/>
    </source>
</evidence>